<keyword evidence="1" id="KW-0614">Plasmid</keyword>
<proteinExistence type="predicted"/>
<evidence type="ECO:0000313" key="2">
    <source>
        <dbReference type="Proteomes" id="UP000078148"/>
    </source>
</evidence>
<organism evidence="1 2">
    <name type="scientific">Paenibacillus bovis</name>
    <dbReference type="NCBI Taxonomy" id="1616788"/>
    <lineage>
        <taxon>Bacteria</taxon>
        <taxon>Bacillati</taxon>
        <taxon>Bacillota</taxon>
        <taxon>Bacilli</taxon>
        <taxon>Bacillales</taxon>
        <taxon>Paenibacillaceae</taxon>
        <taxon>Paenibacillus</taxon>
    </lineage>
</organism>
<gene>
    <name evidence="1" type="ORF">AR543_p0032</name>
</gene>
<dbReference type="Proteomes" id="UP000078148">
    <property type="component" value="Plasmid unnamed1"/>
</dbReference>
<name>A0A1X9T3U1_9BACL</name>
<evidence type="ECO:0000313" key="1">
    <source>
        <dbReference type="EMBL" id="ARR10640.1"/>
    </source>
</evidence>
<dbReference type="EMBL" id="CP021170">
    <property type="protein sequence ID" value="ARR10640.1"/>
    <property type="molecule type" value="Genomic_DNA"/>
</dbReference>
<accession>A0A1X9T3U1</accession>
<dbReference type="KEGG" id="pbv:AR543_p0032"/>
<sequence>MKEFAMEYPYFSTTVPYEQEGLMHILEMVSAGVQQQKLPQNLQVYKLEYLIGLDAITLRRIGKGIEKEHQAGKHIALMATKLDQFDQLLDPFLRNWMRLHCITVTNSNLLGGGAE</sequence>
<reference evidence="1 2" key="1">
    <citation type="journal article" date="2016" name="Int. J. Syst. Evol. Microbiol.">
        <title>Paenibacillus damxungensis sp. nov., isolated from raw yak (Bos grunniens) milk.</title>
        <authorList>
            <person name="Wu Z."/>
            <person name="Gao C."/>
            <person name="Han J."/>
            <person name="Liu Z."/>
        </authorList>
    </citation>
    <scope>NUCLEOTIDE SEQUENCE [LARGE SCALE GENOMIC DNA]</scope>
    <source>
        <strain evidence="1 2">BD3526</strain>
        <plasmid evidence="1 2">unnamed1</plasmid>
    </source>
</reference>
<dbReference type="AlphaFoldDB" id="A0A1X9T3U1"/>
<geneLocation type="plasmid" evidence="1 2">
    <name>unnamed1</name>
</geneLocation>
<keyword evidence="2" id="KW-1185">Reference proteome</keyword>
<protein>
    <submittedName>
        <fullName evidence="1">Uncharacterized protein</fullName>
    </submittedName>
</protein>